<keyword evidence="2" id="KW-1185">Reference proteome</keyword>
<accession>A0A497XM39</accession>
<sequence>MSGRKKEVKARILTVRVPINEVGFLNSLVDGLDRVALTRTRKKGEGIVDIIASPDRFEELKDIVEGFKRHIRGLEVIGEANFDELDF</sequence>
<evidence type="ECO:0000313" key="2">
    <source>
        <dbReference type="Proteomes" id="UP000267841"/>
    </source>
</evidence>
<reference evidence="1 2" key="1">
    <citation type="submission" date="2018-10" db="EMBL/GenBank/DDBJ databases">
        <title>Genomic Encyclopedia of Archaeal and Bacterial Type Strains, Phase II (KMG-II): from individual species to whole genera.</title>
        <authorList>
            <person name="Goeker M."/>
        </authorList>
    </citation>
    <scope>NUCLEOTIDE SEQUENCE [LARGE SCALE GENOMIC DNA]</scope>
    <source>
        <strain evidence="1 2">DSM 16510</strain>
    </source>
</reference>
<gene>
    <name evidence="1" type="ORF">BCF55_0206</name>
</gene>
<organism evidence="1 2">
    <name type="scientific">Hydrogenivirga caldilitoris</name>
    <dbReference type="NCBI Taxonomy" id="246264"/>
    <lineage>
        <taxon>Bacteria</taxon>
        <taxon>Pseudomonadati</taxon>
        <taxon>Aquificota</taxon>
        <taxon>Aquificia</taxon>
        <taxon>Aquificales</taxon>
        <taxon>Aquificaceae</taxon>
        <taxon>Hydrogenivirga</taxon>
    </lineage>
</organism>
<name>A0A497XM39_9AQUI</name>
<dbReference type="OrthoDB" id="14539at2"/>
<dbReference type="EMBL" id="RCCJ01000001">
    <property type="protein sequence ID" value="RLJ69947.1"/>
    <property type="molecule type" value="Genomic_DNA"/>
</dbReference>
<dbReference type="AlphaFoldDB" id="A0A497XM39"/>
<evidence type="ECO:0000313" key="1">
    <source>
        <dbReference type="EMBL" id="RLJ69947.1"/>
    </source>
</evidence>
<proteinExistence type="predicted"/>
<dbReference type="RefSeq" id="WP_121008934.1">
    <property type="nucleotide sequence ID" value="NZ_RCCJ01000001.1"/>
</dbReference>
<protein>
    <submittedName>
        <fullName evidence="1">Uncharacterized protein DUF4911</fullName>
    </submittedName>
</protein>
<comment type="caution">
    <text evidence="1">The sequence shown here is derived from an EMBL/GenBank/DDBJ whole genome shotgun (WGS) entry which is preliminary data.</text>
</comment>
<dbReference type="Proteomes" id="UP000267841">
    <property type="component" value="Unassembled WGS sequence"/>
</dbReference>